<dbReference type="PANTHER" id="PTHR28071:SF1">
    <property type="entry name" value="REDOX PROTEIN FMP46, MITOCHONDRIAL-RELATED"/>
    <property type="match status" value="1"/>
</dbReference>
<dbReference type="InterPro" id="IPR012882">
    <property type="entry name" value="Fmp46"/>
</dbReference>
<evidence type="ECO:0000256" key="1">
    <source>
        <dbReference type="ARBA" id="ARBA00002963"/>
    </source>
</evidence>
<evidence type="ECO:0000256" key="5">
    <source>
        <dbReference type="ARBA" id="ARBA00023002"/>
    </source>
</evidence>
<sequence>MSLLKSLQSIPAVITIFHSPNSPLSSKLLSELNKHVEVTARKPTKDSSIFGMRGYFAGEKAVPFRYTVDVTEKLPTKDQFDYIKSTLSVHPTFKNIFKKVFPTVTSSLDKASDLQAVDFSSLKSLNGTFNPPLVVDWEHKLIASDEKSLKKILDQYHVNED</sequence>
<comment type="similarity">
    <text evidence="3">Belongs to the FMP46 family.</text>
</comment>
<proteinExistence type="inferred from homology"/>
<keyword evidence="8" id="KW-1185">Reference proteome</keyword>
<dbReference type="Gene3D" id="3.40.30.10">
    <property type="entry name" value="Glutaredoxin"/>
    <property type="match status" value="1"/>
</dbReference>
<evidence type="ECO:0000256" key="4">
    <source>
        <dbReference type="ARBA" id="ARBA00022946"/>
    </source>
</evidence>
<evidence type="ECO:0000256" key="2">
    <source>
        <dbReference type="ARBA" id="ARBA00004173"/>
    </source>
</evidence>
<name>A0A9W7DGQ4_AMBMO</name>
<dbReference type="Pfam" id="PF07955">
    <property type="entry name" value="DUF1687"/>
    <property type="match status" value="1"/>
</dbReference>
<protein>
    <submittedName>
        <fullName evidence="7">Unnamed protein product</fullName>
    </submittedName>
</protein>
<evidence type="ECO:0000256" key="3">
    <source>
        <dbReference type="ARBA" id="ARBA00009734"/>
    </source>
</evidence>
<reference evidence="7" key="1">
    <citation type="submission" date="2023-04" db="EMBL/GenBank/DDBJ databases">
        <title>Ambrosiozyma monospora NBRC 1965.</title>
        <authorList>
            <person name="Ichikawa N."/>
            <person name="Sato H."/>
            <person name="Tonouchi N."/>
        </authorList>
    </citation>
    <scope>NUCLEOTIDE SEQUENCE</scope>
    <source>
        <strain evidence="7">NBRC 1965</strain>
    </source>
</reference>
<dbReference type="SUPFAM" id="SSF52833">
    <property type="entry name" value="Thioredoxin-like"/>
    <property type="match status" value="1"/>
</dbReference>
<keyword evidence="5" id="KW-0560">Oxidoreductase</keyword>
<evidence type="ECO:0000256" key="6">
    <source>
        <dbReference type="ARBA" id="ARBA00023128"/>
    </source>
</evidence>
<dbReference type="EMBL" id="BSXU01000187">
    <property type="protein sequence ID" value="GMG19713.1"/>
    <property type="molecule type" value="Genomic_DNA"/>
</dbReference>
<keyword evidence="6" id="KW-0496">Mitochondrion</keyword>
<dbReference type="GO" id="GO:0016491">
    <property type="term" value="F:oxidoreductase activity"/>
    <property type="evidence" value="ECO:0007669"/>
    <property type="project" value="UniProtKB-KW"/>
</dbReference>
<organism evidence="7 8">
    <name type="scientific">Ambrosiozyma monospora</name>
    <name type="common">Yeast</name>
    <name type="synonym">Endomycopsis monosporus</name>
    <dbReference type="NCBI Taxonomy" id="43982"/>
    <lineage>
        <taxon>Eukaryota</taxon>
        <taxon>Fungi</taxon>
        <taxon>Dikarya</taxon>
        <taxon>Ascomycota</taxon>
        <taxon>Saccharomycotina</taxon>
        <taxon>Pichiomycetes</taxon>
        <taxon>Pichiales</taxon>
        <taxon>Pichiaceae</taxon>
        <taxon>Ambrosiozyma</taxon>
    </lineage>
</organism>
<gene>
    <name evidence="7" type="ORF">Amon01_000067600</name>
</gene>
<accession>A0A9W7DGQ4</accession>
<comment type="caution">
    <text evidence="7">The sequence shown here is derived from an EMBL/GenBank/DDBJ whole genome shotgun (WGS) entry which is preliminary data.</text>
</comment>
<evidence type="ECO:0000313" key="8">
    <source>
        <dbReference type="Proteomes" id="UP001165063"/>
    </source>
</evidence>
<comment type="subcellular location">
    <subcellularLocation>
        <location evidence="2">Mitochondrion</location>
    </subcellularLocation>
</comment>
<dbReference type="PANTHER" id="PTHR28071">
    <property type="entry name" value="REDOX PROTEIN FMP46, MITOCHONDRIAL-RELATED"/>
    <property type="match status" value="1"/>
</dbReference>
<dbReference type="InterPro" id="IPR036249">
    <property type="entry name" value="Thioredoxin-like_sf"/>
</dbReference>
<keyword evidence="4" id="KW-0809">Transit peptide</keyword>
<dbReference type="GO" id="GO:0005739">
    <property type="term" value="C:mitochondrion"/>
    <property type="evidence" value="ECO:0007669"/>
    <property type="project" value="UniProtKB-SubCell"/>
</dbReference>
<comment type="function">
    <text evidence="1">Putative mitochondrial redox protein which could be involved in the reduction of small toxic molecules.</text>
</comment>
<evidence type="ECO:0000313" key="7">
    <source>
        <dbReference type="EMBL" id="GMG19713.1"/>
    </source>
</evidence>
<dbReference type="Proteomes" id="UP001165063">
    <property type="component" value="Unassembled WGS sequence"/>
</dbReference>
<dbReference type="AlphaFoldDB" id="A0A9W7DGQ4"/>
<dbReference type="OrthoDB" id="4044803at2759"/>